<evidence type="ECO:0000256" key="5">
    <source>
        <dbReference type="ARBA" id="ARBA00022741"/>
    </source>
</evidence>
<keyword evidence="3" id="KW-0723">Serine/threonine-protein kinase</keyword>
<dbReference type="Proteomes" id="UP000000437">
    <property type="component" value="Chromosome 7"/>
</dbReference>
<organism evidence="10 11">
    <name type="scientific">Danio rerio</name>
    <name type="common">Zebrafish</name>
    <name type="synonym">Brachydanio rerio</name>
    <dbReference type="NCBI Taxonomy" id="7955"/>
    <lineage>
        <taxon>Eukaryota</taxon>
        <taxon>Metazoa</taxon>
        <taxon>Chordata</taxon>
        <taxon>Craniata</taxon>
        <taxon>Vertebrata</taxon>
        <taxon>Euteleostomi</taxon>
        <taxon>Actinopterygii</taxon>
        <taxon>Neopterygii</taxon>
        <taxon>Teleostei</taxon>
        <taxon>Ostariophysi</taxon>
        <taxon>Cypriniformes</taxon>
        <taxon>Danionidae</taxon>
        <taxon>Danioninae</taxon>
        <taxon>Danio</taxon>
    </lineage>
</organism>
<evidence type="ECO:0000256" key="9">
    <source>
        <dbReference type="ARBA" id="ARBA00048679"/>
    </source>
</evidence>
<name>A0AB40E8Q6_DANRE</name>
<evidence type="ECO:0000313" key="12">
    <source>
        <dbReference type="ZFIN" id="ZDB-GENE-160728-66"/>
    </source>
</evidence>
<dbReference type="GO" id="GO:0005524">
    <property type="term" value="F:ATP binding"/>
    <property type="evidence" value="ECO:0007669"/>
    <property type="project" value="UniProtKB-KW"/>
</dbReference>
<evidence type="ECO:0000256" key="6">
    <source>
        <dbReference type="ARBA" id="ARBA00022777"/>
    </source>
</evidence>
<keyword evidence="6" id="KW-0418">Kinase</keyword>
<dbReference type="SUPFAM" id="SSF56112">
    <property type="entry name" value="Protein kinase-like (PK-like)"/>
    <property type="match status" value="1"/>
</dbReference>
<dbReference type="ZFIN" id="ZDB-GENE-160728-66">
    <property type="gene designation" value="si:dkey-58i8.5"/>
</dbReference>
<gene>
    <name evidence="11 12" type="primary">si:dkey-58i8.5</name>
</gene>
<dbReference type="eggNOG" id="KOG0583">
    <property type="taxonomic scope" value="Eukaryota"/>
</dbReference>
<dbReference type="RefSeq" id="XP_002662896.5">
    <property type="nucleotide sequence ID" value="XM_002662850.7"/>
</dbReference>
<keyword evidence="7" id="KW-0067">ATP-binding</keyword>
<dbReference type="PROSITE" id="PS50011">
    <property type="entry name" value="PROTEIN_KINASE_DOM"/>
    <property type="match status" value="1"/>
</dbReference>
<dbReference type="AGR" id="ZFIN:ZDB-GENE-160728-66"/>
<keyword evidence="10" id="KW-1185">Reference proteome</keyword>
<evidence type="ECO:0000313" key="10">
    <source>
        <dbReference type="Proteomes" id="UP000000437"/>
    </source>
</evidence>
<evidence type="ECO:0000256" key="2">
    <source>
        <dbReference type="ARBA" id="ARBA00012513"/>
    </source>
</evidence>
<evidence type="ECO:0000256" key="7">
    <source>
        <dbReference type="ARBA" id="ARBA00022840"/>
    </source>
</evidence>
<comment type="catalytic activity">
    <reaction evidence="9">
        <text>L-seryl-[protein] + ATP = O-phospho-L-seryl-[protein] + ADP + H(+)</text>
        <dbReference type="Rhea" id="RHEA:17989"/>
        <dbReference type="Rhea" id="RHEA-COMP:9863"/>
        <dbReference type="Rhea" id="RHEA-COMP:11604"/>
        <dbReference type="ChEBI" id="CHEBI:15378"/>
        <dbReference type="ChEBI" id="CHEBI:29999"/>
        <dbReference type="ChEBI" id="CHEBI:30616"/>
        <dbReference type="ChEBI" id="CHEBI:83421"/>
        <dbReference type="ChEBI" id="CHEBI:456216"/>
        <dbReference type="EC" id="2.7.11.1"/>
    </reaction>
</comment>
<reference evidence="11" key="1">
    <citation type="submission" date="2025-08" db="UniProtKB">
        <authorList>
            <consortium name="RefSeq"/>
        </authorList>
    </citation>
    <scope>IDENTIFICATION</scope>
    <source>
        <strain evidence="11">Tuebingen</strain>
        <tissue evidence="11">Fibroblasts and whole tissue</tissue>
    </source>
</reference>
<keyword evidence="5" id="KW-0547">Nucleotide-binding</keyword>
<dbReference type="InterPro" id="IPR051138">
    <property type="entry name" value="PIM_Ser/Thr_kinase"/>
</dbReference>
<evidence type="ECO:0000256" key="8">
    <source>
        <dbReference type="ARBA" id="ARBA00047899"/>
    </source>
</evidence>
<dbReference type="OMA" id="HETEYHT"/>
<evidence type="ECO:0000256" key="4">
    <source>
        <dbReference type="ARBA" id="ARBA00022679"/>
    </source>
</evidence>
<evidence type="ECO:0000313" key="11">
    <source>
        <dbReference type="RefSeq" id="XP_002662896.5"/>
    </source>
</evidence>
<dbReference type="AlphaFoldDB" id="A0AB40E8Q6"/>
<dbReference type="Bgee" id="ENSDARG00000098818">
    <property type="expression patterns" value="Expressed in testis and 3 other cell types or tissues"/>
</dbReference>
<dbReference type="Gene3D" id="1.10.510.10">
    <property type="entry name" value="Transferase(Phosphotransferase) domain 1"/>
    <property type="match status" value="1"/>
</dbReference>
<keyword evidence="4" id="KW-0808">Transferase</keyword>
<dbReference type="EC" id="2.7.11.1" evidence="2"/>
<dbReference type="Pfam" id="PF00069">
    <property type="entry name" value="Pkinase"/>
    <property type="match status" value="1"/>
</dbReference>
<comment type="catalytic activity">
    <reaction evidence="8">
        <text>L-threonyl-[protein] + ATP = O-phospho-L-threonyl-[protein] + ADP + H(+)</text>
        <dbReference type="Rhea" id="RHEA:46608"/>
        <dbReference type="Rhea" id="RHEA-COMP:11060"/>
        <dbReference type="Rhea" id="RHEA-COMP:11605"/>
        <dbReference type="ChEBI" id="CHEBI:15378"/>
        <dbReference type="ChEBI" id="CHEBI:30013"/>
        <dbReference type="ChEBI" id="CHEBI:30616"/>
        <dbReference type="ChEBI" id="CHEBI:61977"/>
        <dbReference type="ChEBI" id="CHEBI:456216"/>
        <dbReference type="EC" id="2.7.11.1"/>
    </reaction>
</comment>
<dbReference type="PANTHER" id="PTHR22984">
    <property type="entry name" value="SERINE/THREONINE-PROTEIN KINASE PIM"/>
    <property type="match status" value="1"/>
</dbReference>
<comment type="similarity">
    <text evidence="1">Belongs to the protein kinase superfamily. CAMK Ser/Thr protein kinase family. PIM subfamily.</text>
</comment>
<dbReference type="InterPro" id="IPR011009">
    <property type="entry name" value="Kinase-like_dom_sf"/>
</dbReference>
<evidence type="ECO:0000256" key="3">
    <source>
        <dbReference type="ARBA" id="ARBA00022527"/>
    </source>
</evidence>
<dbReference type="KEGG" id="dre:100329858"/>
<dbReference type="PANTHER" id="PTHR22984:SF11">
    <property type="entry name" value="AURORA KINASE-RELATED"/>
    <property type="match status" value="1"/>
</dbReference>
<dbReference type="PaxDb" id="7955-ENSDARP00000123465"/>
<sequence length="486" mass="55276">MGQRISCLNIATESECVYSFHPSTPLQLNNDTPRQENHQLDERRVPCEEDRVGSLVKEKKKAKKKSSFWRKLFRFSRPRTGRGEKVEQVDSEKVKPVIQEGPSTDVGNISSTVEHHDYQQAPNSLEVPSSIIDLQIQEQCENVELEEETSSDDQTSVETMSSLESYGPQNTPNSSFEIPLFAVDEQVLEFPDDLSEEETVCPLAETPSQDMVLIIGSMCWTYKMGELLGEGGFGAVYAGVRAHDGLPPGLPELVPLEIGLTLMANKGPSSPNIIELLDWQEFPDHYIMVLQRPSPCQSVFKLLESCGNIFEERFARYMMRQVIKAAETCCRRGVLHRDIKLENLIINTETMDVTLIDFGCGNLFHETEYHTFSGTEMYCPPEFFETGKYFARPATVYSLGVLLYTMVCGYMPDHTDREKMQHWLWYLPSLSCECSHLINACLHPDPSERITLEQILLHDWFTITSSDMEDERPVLVMQEELISQAC</sequence>
<proteinExistence type="inferred from homology"/>
<evidence type="ECO:0000256" key="1">
    <source>
        <dbReference type="ARBA" id="ARBA00005505"/>
    </source>
</evidence>
<dbReference type="GO" id="GO:0004674">
    <property type="term" value="F:protein serine/threonine kinase activity"/>
    <property type="evidence" value="ECO:0007669"/>
    <property type="project" value="UniProtKB-KW"/>
</dbReference>
<protein>
    <recommendedName>
        <fullName evidence="2">non-specific serine/threonine protein kinase</fullName>
        <ecNumber evidence="2">2.7.11.1</ecNumber>
    </recommendedName>
</protein>
<dbReference type="InterPro" id="IPR000719">
    <property type="entry name" value="Prot_kinase_dom"/>
</dbReference>
<accession>A0AB40E8Q6</accession>